<dbReference type="InterPro" id="IPR018873">
    <property type="entry name" value="KilA-N_DNA-bd_domain"/>
</dbReference>
<keyword evidence="1" id="KW-0175">Coiled coil</keyword>
<evidence type="ECO:0000259" key="3">
    <source>
        <dbReference type="Pfam" id="PF10543"/>
    </source>
</evidence>
<feature type="compositionally biased region" description="Basic residues" evidence="2">
    <location>
        <begin position="136"/>
        <end position="147"/>
    </location>
</feature>
<evidence type="ECO:0000256" key="2">
    <source>
        <dbReference type="SAM" id="MobiDB-lite"/>
    </source>
</evidence>
<evidence type="ECO:0000313" key="4">
    <source>
        <dbReference type="EMBL" id="GAG21711.1"/>
    </source>
</evidence>
<evidence type="ECO:0000256" key="1">
    <source>
        <dbReference type="SAM" id="Coils"/>
    </source>
</evidence>
<feature type="non-terminal residue" evidence="4">
    <location>
        <position position="1"/>
    </location>
</feature>
<protein>
    <recommendedName>
        <fullName evidence="3">KilA-N DNA-binding domain-containing protein</fullName>
    </recommendedName>
</protein>
<feature type="coiled-coil region" evidence="1">
    <location>
        <begin position="82"/>
        <end position="109"/>
    </location>
</feature>
<comment type="caution">
    <text evidence="4">The sequence shown here is derived from an EMBL/GenBank/DDBJ whole genome shotgun (WGS) entry which is preliminary data.</text>
</comment>
<gene>
    <name evidence="4" type="ORF">S01H1_54998</name>
</gene>
<feature type="region of interest" description="Disordered" evidence="2">
    <location>
        <begin position="122"/>
        <end position="147"/>
    </location>
</feature>
<dbReference type="Pfam" id="PF10543">
    <property type="entry name" value="ORF6N"/>
    <property type="match status" value="1"/>
</dbReference>
<reference evidence="4" key="1">
    <citation type="journal article" date="2014" name="Front. Microbiol.">
        <title>High frequency of phylogenetically diverse reductive dehalogenase-homologous genes in deep subseafloor sedimentary metagenomes.</title>
        <authorList>
            <person name="Kawai M."/>
            <person name="Futagami T."/>
            <person name="Toyoda A."/>
            <person name="Takaki Y."/>
            <person name="Nishi S."/>
            <person name="Hori S."/>
            <person name="Arai W."/>
            <person name="Tsubouchi T."/>
            <person name="Morono Y."/>
            <person name="Uchiyama I."/>
            <person name="Ito T."/>
            <person name="Fujiyama A."/>
            <person name="Inagaki F."/>
            <person name="Takami H."/>
        </authorList>
    </citation>
    <scope>NUCLEOTIDE SEQUENCE</scope>
    <source>
        <strain evidence="4">Expedition CK06-06</strain>
    </source>
</reference>
<dbReference type="AlphaFoldDB" id="X0X9T3"/>
<name>X0X9T3_9ZZZZ</name>
<sequence>ETKVLNQAAARHRRRFPSDFMFRLSKEEFNNLRSQIVTSSWGGRRYPPYAFTEQGVAMLSSVLQSNRAIEVNIAIMRTFVKLREILASNAALRRKIEAMERQYDEQFKLVFKVLSEMVMPSPKSKPQIGYHTEARGHKKGTRKAKAK</sequence>
<organism evidence="4">
    <name type="scientific">marine sediment metagenome</name>
    <dbReference type="NCBI Taxonomy" id="412755"/>
    <lineage>
        <taxon>unclassified sequences</taxon>
        <taxon>metagenomes</taxon>
        <taxon>ecological metagenomes</taxon>
    </lineage>
</organism>
<accession>X0X9T3</accession>
<proteinExistence type="predicted"/>
<feature type="domain" description="KilA-N DNA-binding" evidence="3">
    <location>
        <begin position="1"/>
        <end position="62"/>
    </location>
</feature>
<dbReference type="EMBL" id="BARS01035717">
    <property type="protein sequence ID" value="GAG21711.1"/>
    <property type="molecule type" value="Genomic_DNA"/>
</dbReference>